<feature type="region of interest" description="Disordered" evidence="1">
    <location>
        <begin position="127"/>
        <end position="152"/>
    </location>
</feature>
<reference evidence="2 3" key="1">
    <citation type="submission" date="2014-04" db="EMBL/GenBank/DDBJ databases">
        <authorList>
            <consortium name="DOE Joint Genome Institute"/>
            <person name="Kuo A."/>
            <person name="Martino E."/>
            <person name="Perotto S."/>
            <person name="Kohler A."/>
            <person name="Nagy L.G."/>
            <person name="Floudas D."/>
            <person name="Copeland A."/>
            <person name="Barry K.W."/>
            <person name="Cichocki N."/>
            <person name="Veneault-Fourrey C."/>
            <person name="LaButti K."/>
            <person name="Lindquist E.A."/>
            <person name="Lipzen A."/>
            <person name="Lundell T."/>
            <person name="Morin E."/>
            <person name="Murat C."/>
            <person name="Sun H."/>
            <person name="Tunlid A."/>
            <person name="Henrissat B."/>
            <person name="Grigoriev I.V."/>
            <person name="Hibbett D.S."/>
            <person name="Martin F."/>
            <person name="Nordberg H.P."/>
            <person name="Cantor M.N."/>
            <person name="Hua S.X."/>
        </authorList>
    </citation>
    <scope>NUCLEOTIDE SEQUENCE [LARGE SCALE GENOMIC DNA]</scope>
    <source>
        <strain evidence="2 3">Zn</strain>
    </source>
</reference>
<feature type="region of interest" description="Disordered" evidence="1">
    <location>
        <begin position="71"/>
        <end position="108"/>
    </location>
</feature>
<organism evidence="2 3">
    <name type="scientific">Oidiodendron maius (strain Zn)</name>
    <dbReference type="NCBI Taxonomy" id="913774"/>
    <lineage>
        <taxon>Eukaryota</taxon>
        <taxon>Fungi</taxon>
        <taxon>Dikarya</taxon>
        <taxon>Ascomycota</taxon>
        <taxon>Pezizomycotina</taxon>
        <taxon>Leotiomycetes</taxon>
        <taxon>Leotiomycetes incertae sedis</taxon>
        <taxon>Myxotrichaceae</taxon>
        <taxon>Oidiodendron</taxon>
    </lineage>
</organism>
<sequence>MTIPCKKRCDRRVPNKSWTPGITSRRSLDRDEAVEAAEQGIADQDVPVTLDGMTDGWMQWIRERANMQQFSRHHSLRHTPDNLSPPALPALAPGTAPHTTSLKLPKPTLSSFRKTDDLDLGFAKPSSLSMRDGGEVKGKGKEKLRVRWEGSV</sequence>
<dbReference type="InParanoid" id="A0A0C3HHU2"/>
<feature type="compositionally biased region" description="Low complexity" evidence="1">
    <location>
        <begin position="89"/>
        <end position="100"/>
    </location>
</feature>
<dbReference type="Proteomes" id="UP000054321">
    <property type="component" value="Unassembled WGS sequence"/>
</dbReference>
<reference evidence="3" key="2">
    <citation type="submission" date="2015-01" db="EMBL/GenBank/DDBJ databases">
        <title>Evolutionary Origins and Diversification of the Mycorrhizal Mutualists.</title>
        <authorList>
            <consortium name="DOE Joint Genome Institute"/>
            <consortium name="Mycorrhizal Genomics Consortium"/>
            <person name="Kohler A."/>
            <person name="Kuo A."/>
            <person name="Nagy L.G."/>
            <person name="Floudas D."/>
            <person name="Copeland A."/>
            <person name="Barry K.W."/>
            <person name="Cichocki N."/>
            <person name="Veneault-Fourrey C."/>
            <person name="LaButti K."/>
            <person name="Lindquist E.A."/>
            <person name="Lipzen A."/>
            <person name="Lundell T."/>
            <person name="Morin E."/>
            <person name="Murat C."/>
            <person name="Riley R."/>
            <person name="Ohm R."/>
            <person name="Sun H."/>
            <person name="Tunlid A."/>
            <person name="Henrissat B."/>
            <person name="Grigoriev I.V."/>
            <person name="Hibbett D.S."/>
            <person name="Martin F."/>
        </authorList>
    </citation>
    <scope>NUCLEOTIDE SEQUENCE [LARGE SCALE GENOMIC DNA]</scope>
    <source>
        <strain evidence="3">Zn</strain>
    </source>
</reference>
<evidence type="ECO:0000256" key="1">
    <source>
        <dbReference type="SAM" id="MobiDB-lite"/>
    </source>
</evidence>
<gene>
    <name evidence="2" type="ORF">OIDMADRAFT_179213</name>
</gene>
<accession>A0A0C3HHU2</accession>
<feature type="compositionally biased region" description="Polar residues" evidence="1">
    <location>
        <begin position="16"/>
        <end position="25"/>
    </location>
</feature>
<feature type="compositionally biased region" description="Basic residues" evidence="1">
    <location>
        <begin position="1"/>
        <end position="10"/>
    </location>
</feature>
<keyword evidence="3" id="KW-1185">Reference proteome</keyword>
<evidence type="ECO:0000313" key="2">
    <source>
        <dbReference type="EMBL" id="KIN01917.1"/>
    </source>
</evidence>
<name>A0A0C3HHU2_OIDMZ</name>
<feature type="region of interest" description="Disordered" evidence="1">
    <location>
        <begin position="1"/>
        <end position="29"/>
    </location>
</feature>
<feature type="compositionally biased region" description="Basic and acidic residues" evidence="1">
    <location>
        <begin position="132"/>
        <end position="152"/>
    </location>
</feature>
<dbReference type="AlphaFoldDB" id="A0A0C3HHU2"/>
<dbReference type="EMBL" id="KN832875">
    <property type="protein sequence ID" value="KIN01917.1"/>
    <property type="molecule type" value="Genomic_DNA"/>
</dbReference>
<proteinExistence type="predicted"/>
<protein>
    <submittedName>
        <fullName evidence="2">Uncharacterized protein</fullName>
    </submittedName>
</protein>
<evidence type="ECO:0000313" key="3">
    <source>
        <dbReference type="Proteomes" id="UP000054321"/>
    </source>
</evidence>
<dbReference type="HOGENOM" id="CLU_1722909_0_0_1"/>